<evidence type="ECO:0000313" key="3">
    <source>
        <dbReference type="Proteomes" id="UP000053257"/>
    </source>
</evidence>
<feature type="domain" description="N-acetyltransferase" evidence="1">
    <location>
        <begin position="104"/>
        <end position="245"/>
    </location>
</feature>
<evidence type="ECO:0000313" key="2">
    <source>
        <dbReference type="EMBL" id="KIP01651.1"/>
    </source>
</evidence>
<evidence type="ECO:0000259" key="1">
    <source>
        <dbReference type="PROSITE" id="PS51186"/>
    </source>
</evidence>
<dbReference type="Proteomes" id="UP000053257">
    <property type="component" value="Unassembled WGS sequence"/>
</dbReference>
<dbReference type="InterPro" id="IPR016181">
    <property type="entry name" value="Acyl_CoA_acyltransferase"/>
</dbReference>
<organism evidence="2 3">
    <name type="scientific">Phlebiopsis gigantea (strain 11061_1 CR5-6)</name>
    <name type="common">White-rot fungus</name>
    <name type="synonym">Peniophora gigantea</name>
    <dbReference type="NCBI Taxonomy" id="745531"/>
    <lineage>
        <taxon>Eukaryota</taxon>
        <taxon>Fungi</taxon>
        <taxon>Dikarya</taxon>
        <taxon>Basidiomycota</taxon>
        <taxon>Agaricomycotina</taxon>
        <taxon>Agaricomycetes</taxon>
        <taxon>Polyporales</taxon>
        <taxon>Phanerochaetaceae</taxon>
        <taxon>Phlebiopsis</taxon>
    </lineage>
</organism>
<dbReference type="SUPFAM" id="SSF55729">
    <property type="entry name" value="Acyl-CoA N-acyltransferases (Nat)"/>
    <property type="match status" value="1"/>
</dbReference>
<dbReference type="OrthoDB" id="2744543at2759"/>
<name>A0A0C3RPW4_PHLG1</name>
<dbReference type="STRING" id="745531.A0A0C3RPW4"/>
<dbReference type="PANTHER" id="PTHR42791:SF1">
    <property type="entry name" value="N-ACETYLTRANSFERASE DOMAIN-CONTAINING PROTEIN"/>
    <property type="match status" value="1"/>
</dbReference>
<dbReference type="HOGENOM" id="CLU_074876_1_0_1"/>
<dbReference type="PANTHER" id="PTHR42791">
    <property type="entry name" value="GNAT FAMILY ACETYLTRANSFERASE"/>
    <property type="match status" value="1"/>
</dbReference>
<dbReference type="PROSITE" id="PS51186">
    <property type="entry name" value="GNAT"/>
    <property type="match status" value="1"/>
</dbReference>
<protein>
    <recommendedName>
        <fullName evidence="1">N-acetyltransferase domain-containing protein</fullName>
    </recommendedName>
</protein>
<dbReference type="EMBL" id="KN840754">
    <property type="protein sequence ID" value="KIP01651.1"/>
    <property type="molecule type" value="Genomic_DNA"/>
</dbReference>
<dbReference type="GO" id="GO:0016747">
    <property type="term" value="F:acyltransferase activity, transferring groups other than amino-acyl groups"/>
    <property type="evidence" value="ECO:0007669"/>
    <property type="project" value="InterPro"/>
</dbReference>
<keyword evidence="3" id="KW-1185">Reference proteome</keyword>
<sequence>MGLSLSRADDVDVVPQPVRYRDLLALVPMMQDAFAADPLEQYFNDTPDATAHTPLGRAGHTALLALRLLLGVFHGRLWALHRSASAGRGGGRELVQLVVRDLAVLVLDAPPPRGAALLARVVGLAARAVRALALSPEQRARVGEFRVAFVRASEAAFGAELARMVEIGTLATRRGCGGRGYARTLVRLVTARADAAGVRTYLGSTNTANRGFYAALGFRVVRTFTVGGDNPSWAGGPVEVDIMVRDVGGEEKKGEGRYPTVEERSTVR</sequence>
<dbReference type="AlphaFoldDB" id="A0A0C3RPW4"/>
<gene>
    <name evidence="2" type="ORF">PHLGIDRAFT_123162</name>
</gene>
<reference evidence="2 3" key="1">
    <citation type="journal article" date="2014" name="PLoS Genet.">
        <title>Analysis of the Phlebiopsis gigantea genome, transcriptome and secretome provides insight into its pioneer colonization strategies of wood.</title>
        <authorList>
            <person name="Hori C."/>
            <person name="Ishida T."/>
            <person name="Igarashi K."/>
            <person name="Samejima M."/>
            <person name="Suzuki H."/>
            <person name="Master E."/>
            <person name="Ferreira P."/>
            <person name="Ruiz-Duenas F.J."/>
            <person name="Held B."/>
            <person name="Canessa P."/>
            <person name="Larrondo L.F."/>
            <person name="Schmoll M."/>
            <person name="Druzhinina I.S."/>
            <person name="Kubicek C.P."/>
            <person name="Gaskell J.A."/>
            <person name="Kersten P."/>
            <person name="St John F."/>
            <person name="Glasner J."/>
            <person name="Sabat G."/>
            <person name="Splinter BonDurant S."/>
            <person name="Syed K."/>
            <person name="Yadav J."/>
            <person name="Mgbeahuruike A.C."/>
            <person name="Kovalchuk A."/>
            <person name="Asiegbu F.O."/>
            <person name="Lackner G."/>
            <person name="Hoffmeister D."/>
            <person name="Rencoret J."/>
            <person name="Gutierrez A."/>
            <person name="Sun H."/>
            <person name="Lindquist E."/>
            <person name="Barry K."/>
            <person name="Riley R."/>
            <person name="Grigoriev I.V."/>
            <person name="Henrissat B."/>
            <person name="Kues U."/>
            <person name="Berka R.M."/>
            <person name="Martinez A.T."/>
            <person name="Covert S.F."/>
            <person name="Blanchette R.A."/>
            <person name="Cullen D."/>
        </authorList>
    </citation>
    <scope>NUCLEOTIDE SEQUENCE [LARGE SCALE GENOMIC DNA]</scope>
    <source>
        <strain evidence="2 3">11061_1 CR5-6</strain>
    </source>
</reference>
<dbReference type="Pfam" id="PF00583">
    <property type="entry name" value="Acetyltransf_1"/>
    <property type="match status" value="1"/>
</dbReference>
<dbReference type="Gene3D" id="3.40.630.30">
    <property type="match status" value="1"/>
</dbReference>
<accession>A0A0C3RPW4</accession>
<proteinExistence type="predicted"/>
<dbReference type="InterPro" id="IPR052523">
    <property type="entry name" value="Trichothecene_AcTrans"/>
</dbReference>
<dbReference type="InterPro" id="IPR000182">
    <property type="entry name" value="GNAT_dom"/>
</dbReference>